<dbReference type="AlphaFoldDB" id="A0A7M2Z2Q8"/>
<dbReference type="EMBL" id="QQZY01000001">
    <property type="protein sequence ID" value="RDI76083.1"/>
    <property type="molecule type" value="Genomic_DNA"/>
</dbReference>
<organism evidence="1 2">
    <name type="scientific">Gaiella occulta</name>
    <dbReference type="NCBI Taxonomy" id="1002870"/>
    <lineage>
        <taxon>Bacteria</taxon>
        <taxon>Bacillati</taxon>
        <taxon>Actinomycetota</taxon>
        <taxon>Thermoleophilia</taxon>
        <taxon>Gaiellales</taxon>
        <taxon>Gaiellaceae</taxon>
        <taxon>Gaiella</taxon>
    </lineage>
</organism>
<dbReference type="RefSeq" id="WP_114794935.1">
    <property type="nucleotide sequence ID" value="NZ_QQZY01000001.1"/>
</dbReference>
<accession>A0A7M2Z2Q8</accession>
<proteinExistence type="predicted"/>
<evidence type="ECO:0000313" key="2">
    <source>
        <dbReference type="Proteomes" id="UP000254134"/>
    </source>
</evidence>
<dbReference type="Proteomes" id="UP000254134">
    <property type="component" value="Unassembled WGS sequence"/>
</dbReference>
<comment type="caution">
    <text evidence="1">The sequence shown here is derived from an EMBL/GenBank/DDBJ whole genome shotgun (WGS) entry which is preliminary data.</text>
</comment>
<sequence length="93" mass="10500">MADRAEELRAELAGLLARHEPTLTGAERADLLQLERRSGWRPGSRPTRPEPKISAFLDLFDRAEQEELTDRTLASGSVDELRRAFRERLSAGL</sequence>
<name>A0A7M2Z2Q8_9ACTN</name>
<keyword evidence="2" id="KW-1185">Reference proteome</keyword>
<reference evidence="1 2" key="1">
    <citation type="submission" date="2018-07" db="EMBL/GenBank/DDBJ databases">
        <title>High-quality-draft genome sequence of Gaiella occulta.</title>
        <authorList>
            <person name="Severino R."/>
            <person name="Froufe H.J.C."/>
            <person name="Rainey F.A."/>
            <person name="Barroso C."/>
            <person name="Albuquerque L."/>
            <person name="Lobo-Da-Cunha A."/>
            <person name="Da Costa M.S."/>
            <person name="Egas C."/>
        </authorList>
    </citation>
    <scope>NUCLEOTIDE SEQUENCE [LARGE SCALE GENOMIC DNA]</scope>
    <source>
        <strain evidence="1 2">F2-233</strain>
    </source>
</reference>
<evidence type="ECO:0000313" key="1">
    <source>
        <dbReference type="EMBL" id="RDI76083.1"/>
    </source>
</evidence>
<gene>
    <name evidence="1" type="ORF">Gocc_0502</name>
</gene>
<protein>
    <submittedName>
        <fullName evidence="1">Uncharacterized protein</fullName>
    </submittedName>
</protein>
<reference evidence="2" key="2">
    <citation type="journal article" date="2019" name="MicrobiologyOpen">
        <title>High-quality draft genome sequence of Gaiella occulta isolated from a 150 meter deep mineral water borehole and comparison with the genome sequences of other deep-branching lineages of the phylum Actinobacteria.</title>
        <authorList>
            <person name="Severino R."/>
            <person name="Froufe H.J.C."/>
            <person name="Barroso C."/>
            <person name="Albuquerque L."/>
            <person name="Lobo-da-Cunha A."/>
            <person name="da Costa M.S."/>
            <person name="Egas C."/>
        </authorList>
    </citation>
    <scope>NUCLEOTIDE SEQUENCE [LARGE SCALE GENOMIC DNA]</scope>
    <source>
        <strain evidence="2">F2-233</strain>
    </source>
</reference>